<comment type="caution">
    <text evidence="4">The sequence shown here is derived from an EMBL/GenBank/DDBJ whole genome shotgun (WGS) entry which is preliminary data.</text>
</comment>
<dbReference type="Gene3D" id="2.40.50.40">
    <property type="match status" value="1"/>
</dbReference>
<evidence type="ECO:0000256" key="1">
    <source>
        <dbReference type="ARBA" id="ARBA00011353"/>
    </source>
</evidence>
<evidence type="ECO:0000313" key="4">
    <source>
        <dbReference type="EMBL" id="TID17019.1"/>
    </source>
</evidence>
<feature type="region of interest" description="Disordered" evidence="2">
    <location>
        <begin position="71"/>
        <end position="104"/>
    </location>
</feature>
<evidence type="ECO:0000256" key="2">
    <source>
        <dbReference type="SAM" id="MobiDB-lite"/>
    </source>
</evidence>
<keyword evidence="5" id="KW-1185">Reference proteome</keyword>
<dbReference type="Proteomes" id="UP000298493">
    <property type="component" value="Unassembled WGS sequence"/>
</dbReference>
<dbReference type="SUPFAM" id="SSF54160">
    <property type="entry name" value="Chromo domain-like"/>
    <property type="match status" value="1"/>
</dbReference>
<dbReference type="InterPro" id="IPR023780">
    <property type="entry name" value="Chromo_domain"/>
</dbReference>
<dbReference type="InterPro" id="IPR000953">
    <property type="entry name" value="Chromo/chromo_shadow_dom"/>
</dbReference>
<evidence type="ECO:0000313" key="5">
    <source>
        <dbReference type="Proteomes" id="UP000298493"/>
    </source>
</evidence>
<feature type="domain" description="Chromo" evidence="3">
    <location>
        <begin position="19"/>
        <end position="82"/>
    </location>
</feature>
<protein>
    <recommendedName>
        <fullName evidence="3">Chromo domain-containing protein</fullName>
    </recommendedName>
</protein>
<gene>
    <name evidence="4" type="ORF">E6O75_ATG09785</name>
</gene>
<reference evidence="4 5" key="1">
    <citation type="submission" date="2019-04" db="EMBL/GenBank/DDBJ databases">
        <title>High contiguity whole genome sequence and gene annotation resource for two Venturia nashicola isolates.</title>
        <authorList>
            <person name="Prokchorchik M."/>
            <person name="Won K."/>
            <person name="Lee Y."/>
            <person name="Choi E.D."/>
            <person name="Segonzac C."/>
            <person name="Sohn K.H."/>
        </authorList>
    </citation>
    <scope>NUCLEOTIDE SEQUENCE [LARGE SCALE GENOMIC DNA]</scope>
    <source>
        <strain evidence="4 5">PRI2</strain>
    </source>
</reference>
<dbReference type="GO" id="GO:0006338">
    <property type="term" value="P:chromatin remodeling"/>
    <property type="evidence" value="ECO:0007669"/>
    <property type="project" value="UniProtKB-ARBA"/>
</dbReference>
<dbReference type="CDD" id="cd00024">
    <property type="entry name" value="CD_CSD"/>
    <property type="match status" value="1"/>
</dbReference>
<dbReference type="Pfam" id="PF00385">
    <property type="entry name" value="Chromo"/>
    <property type="match status" value="1"/>
</dbReference>
<evidence type="ECO:0000259" key="3">
    <source>
        <dbReference type="PROSITE" id="PS50013"/>
    </source>
</evidence>
<dbReference type="PROSITE" id="PS50013">
    <property type="entry name" value="CHROMO_2"/>
    <property type="match status" value="1"/>
</dbReference>
<organism evidence="4 5">
    <name type="scientific">Venturia nashicola</name>
    <dbReference type="NCBI Taxonomy" id="86259"/>
    <lineage>
        <taxon>Eukaryota</taxon>
        <taxon>Fungi</taxon>
        <taxon>Dikarya</taxon>
        <taxon>Ascomycota</taxon>
        <taxon>Pezizomycotina</taxon>
        <taxon>Dothideomycetes</taxon>
        <taxon>Pleosporomycetidae</taxon>
        <taxon>Venturiales</taxon>
        <taxon>Venturiaceae</taxon>
        <taxon>Venturia</taxon>
    </lineage>
</organism>
<accession>A0A4Z1NMB8</accession>
<dbReference type="EMBL" id="SNSC02000017">
    <property type="protein sequence ID" value="TID17019.1"/>
    <property type="molecule type" value="Genomic_DNA"/>
</dbReference>
<proteinExistence type="predicted"/>
<name>A0A4Z1NMB8_9PEZI</name>
<dbReference type="InterPro" id="IPR016197">
    <property type="entry name" value="Chromo-like_dom_sf"/>
</dbReference>
<dbReference type="AlphaFoldDB" id="A0A4Z1NMB8"/>
<sequence>MQFNKGDLVLVSTKNLRLKTPSKKLSQRMMGPFRGAARQYLVKWVGYPEDFNQWTLKKDMGNSSKLIEEFESRAARTEPAQTQRPTGNDPEELGPQSGPVLRRT</sequence>
<comment type="subunit">
    <text evidence="1">Component of the NuA4 histone acetyltransferase complex.</text>
</comment>